<comment type="caution">
    <text evidence="8">The sequence shown here is derived from an EMBL/GenBank/DDBJ whole genome shotgun (WGS) entry which is preliminary data.</text>
</comment>
<keyword evidence="3" id="KW-0813">Transport</keyword>
<comment type="subcellular location">
    <subcellularLocation>
        <location evidence="1">Membrane</location>
        <topology evidence="1">Multi-pass membrane protein</topology>
    </subcellularLocation>
</comment>
<accession>A0A8H3G986</accession>
<name>A0A8H3G986_9LECA</name>
<dbReference type="PANTHER" id="PTHR42810:SF2">
    <property type="entry name" value="PURINE PERMEASE C1399.01C-RELATED"/>
    <property type="match status" value="1"/>
</dbReference>
<evidence type="ECO:0000313" key="9">
    <source>
        <dbReference type="Proteomes" id="UP000664534"/>
    </source>
</evidence>
<proteinExistence type="inferred from homology"/>
<sequence length="198" mass="21630">MVVGLLVGCTIAAATGYFSASGINEAPPFSFIWYQNFPLSIYPPIILPLLAVYIVLMMEVIGVISATCDVSRLEVEGKLFDSRIQGGILADGLNGLIAGLCTITPMSTFAQNNDVVVCGRRNDRVRRAGEMEADPAHEWREVRHLRHLWHAKADGEAVGERVYGGRNVVDLPDDEQEWRQIRYLGADGVGDGEVGEKG</sequence>
<dbReference type="GO" id="GO:0000324">
    <property type="term" value="C:fungal-type vacuole"/>
    <property type="evidence" value="ECO:0007669"/>
    <property type="project" value="TreeGrafter"/>
</dbReference>
<evidence type="ECO:0000256" key="3">
    <source>
        <dbReference type="ARBA" id="ARBA00022448"/>
    </source>
</evidence>
<dbReference type="OrthoDB" id="1641903at2759"/>
<feature type="transmembrane region" description="Helical" evidence="7">
    <location>
        <begin position="45"/>
        <end position="68"/>
    </location>
</feature>
<dbReference type="Proteomes" id="UP000664534">
    <property type="component" value="Unassembled WGS sequence"/>
</dbReference>
<gene>
    <name evidence="8" type="ORF">IMSHALPRED_010952</name>
</gene>
<keyword evidence="5 7" id="KW-1133">Transmembrane helix</keyword>
<keyword evidence="6 7" id="KW-0472">Membrane</keyword>
<keyword evidence="9" id="KW-1185">Reference proteome</keyword>
<dbReference type="GO" id="GO:0005886">
    <property type="term" value="C:plasma membrane"/>
    <property type="evidence" value="ECO:0007669"/>
    <property type="project" value="TreeGrafter"/>
</dbReference>
<organism evidence="8 9">
    <name type="scientific">Imshaugia aleurites</name>
    <dbReference type="NCBI Taxonomy" id="172621"/>
    <lineage>
        <taxon>Eukaryota</taxon>
        <taxon>Fungi</taxon>
        <taxon>Dikarya</taxon>
        <taxon>Ascomycota</taxon>
        <taxon>Pezizomycotina</taxon>
        <taxon>Lecanoromycetes</taxon>
        <taxon>OSLEUM clade</taxon>
        <taxon>Lecanoromycetidae</taxon>
        <taxon>Lecanorales</taxon>
        <taxon>Lecanorineae</taxon>
        <taxon>Parmeliaceae</taxon>
        <taxon>Imshaugia</taxon>
    </lineage>
</organism>
<evidence type="ECO:0000256" key="4">
    <source>
        <dbReference type="ARBA" id="ARBA00022692"/>
    </source>
</evidence>
<evidence type="ECO:0000256" key="1">
    <source>
        <dbReference type="ARBA" id="ARBA00004141"/>
    </source>
</evidence>
<dbReference type="InterPro" id="IPR006043">
    <property type="entry name" value="NCS2"/>
</dbReference>
<keyword evidence="4 7" id="KW-0812">Transmembrane</keyword>
<dbReference type="PANTHER" id="PTHR42810">
    <property type="entry name" value="PURINE PERMEASE C1399.01C-RELATED"/>
    <property type="match status" value="1"/>
</dbReference>
<dbReference type="EMBL" id="CAJPDT010000095">
    <property type="protein sequence ID" value="CAF9936917.1"/>
    <property type="molecule type" value="Genomic_DNA"/>
</dbReference>
<dbReference type="AlphaFoldDB" id="A0A8H3G986"/>
<evidence type="ECO:0000256" key="2">
    <source>
        <dbReference type="ARBA" id="ARBA00008821"/>
    </source>
</evidence>
<protein>
    <submittedName>
        <fullName evidence="8">Uncharacterized protein</fullName>
    </submittedName>
</protein>
<evidence type="ECO:0000256" key="6">
    <source>
        <dbReference type="ARBA" id="ARBA00023136"/>
    </source>
</evidence>
<comment type="similarity">
    <text evidence="2">Belongs to the nucleobase:cation symporter-2 (NCS2) (TC 2.A.40) family.</text>
</comment>
<dbReference type="GO" id="GO:0042907">
    <property type="term" value="F:xanthine transmembrane transporter activity"/>
    <property type="evidence" value="ECO:0007669"/>
    <property type="project" value="TreeGrafter"/>
</dbReference>
<dbReference type="Pfam" id="PF00860">
    <property type="entry name" value="Xan_ur_permease"/>
    <property type="match status" value="1"/>
</dbReference>
<reference evidence="8" key="1">
    <citation type="submission" date="2021-03" db="EMBL/GenBank/DDBJ databases">
        <authorList>
            <person name="Tagirdzhanova G."/>
        </authorList>
    </citation>
    <scope>NUCLEOTIDE SEQUENCE</scope>
</reference>
<evidence type="ECO:0000256" key="5">
    <source>
        <dbReference type="ARBA" id="ARBA00022989"/>
    </source>
</evidence>
<evidence type="ECO:0000256" key="7">
    <source>
        <dbReference type="SAM" id="Phobius"/>
    </source>
</evidence>
<evidence type="ECO:0000313" key="8">
    <source>
        <dbReference type="EMBL" id="CAF9936917.1"/>
    </source>
</evidence>